<dbReference type="EMBL" id="BOOC01000052">
    <property type="protein sequence ID" value="GIH44162.1"/>
    <property type="molecule type" value="Genomic_DNA"/>
</dbReference>
<sequence length="77" mass="7761">MPKLTKVIAGLAVSTALAGGALAATATAAAATTAPTEWGGGFSSFGSFGDNCSDWDDITWNLFVAGNACPDWDDSVF</sequence>
<dbReference type="RefSeq" id="WP_204061179.1">
    <property type="nucleotide sequence ID" value="NZ_BAAAGP010000044.1"/>
</dbReference>
<gene>
    <name evidence="2" type="ORF">Mco01_71620</name>
</gene>
<evidence type="ECO:0000256" key="1">
    <source>
        <dbReference type="SAM" id="SignalP"/>
    </source>
</evidence>
<reference evidence="2 3" key="1">
    <citation type="submission" date="2021-01" db="EMBL/GenBank/DDBJ databases">
        <title>Whole genome shotgun sequence of Microbispora corallina NBRC 16416.</title>
        <authorList>
            <person name="Komaki H."/>
            <person name="Tamura T."/>
        </authorList>
    </citation>
    <scope>NUCLEOTIDE SEQUENCE [LARGE SCALE GENOMIC DNA]</scope>
    <source>
        <strain evidence="2 3">NBRC 16416</strain>
    </source>
</reference>
<evidence type="ECO:0000313" key="3">
    <source>
        <dbReference type="Proteomes" id="UP000603904"/>
    </source>
</evidence>
<feature type="signal peptide" evidence="1">
    <location>
        <begin position="1"/>
        <end position="23"/>
    </location>
</feature>
<evidence type="ECO:0008006" key="4">
    <source>
        <dbReference type="Google" id="ProtNLM"/>
    </source>
</evidence>
<protein>
    <recommendedName>
        <fullName evidence="4">Secreted protein</fullName>
    </recommendedName>
</protein>
<organism evidence="2 3">
    <name type="scientific">Microbispora corallina</name>
    <dbReference type="NCBI Taxonomy" id="83302"/>
    <lineage>
        <taxon>Bacteria</taxon>
        <taxon>Bacillati</taxon>
        <taxon>Actinomycetota</taxon>
        <taxon>Actinomycetes</taxon>
        <taxon>Streptosporangiales</taxon>
        <taxon>Streptosporangiaceae</taxon>
        <taxon>Microbispora</taxon>
    </lineage>
</organism>
<proteinExistence type="predicted"/>
<keyword evidence="3" id="KW-1185">Reference proteome</keyword>
<comment type="caution">
    <text evidence="2">The sequence shown here is derived from an EMBL/GenBank/DDBJ whole genome shotgun (WGS) entry which is preliminary data.</text>
</comment>
<evidence type="ECO:0000313" key="2">
    <source>
        <dbReference type="EMBL" id="GIH44162.1"/>
    </source>
</evidence>
<accession>A0ABQ4GAU2</accession>
<feature type="chain" id="PRO_5045827175" description="Secreted protein" evidence="1">
    <location>
        <begin position="24"/>
        <end position="77"/>
    </location>
</feature>
<dbReference type="Proteomes" id="UP000603904">
    <property type="component" value="Unassembled WGS sequence"/>
</dbReference>
<name>A0ABQ4GAU2_9ACTN</name>
<keyword evidence="1" id="KW-0732">Signal</keyword>